<sequence length="419" mass="46845">MQPQPIGVFPGAAGFFLLPPVPEADQFIPLLLRGHLPDSWPESWLFFAAAIEGKSEDEVLTLLPEGPEAAYNRFILDPQTHTYTLAKEVLSGDFSLLLDAVAWRLKLCETPPPLGDTTGEIRAFLLAIQAYDAFQRKDWPTGLSLLLEAAATVEDVSPVFSARLHAEWAATKQMLGDHGKETIEGYRKALALLETSSFQESKAELWFQLGSVYQTGAEGRKSSLLEAVRCYHEALKVYRKDTYPEEYATIHMNLALVYLAMPSLDRSAYLRTATAIQSLRETLRIFKKDTHPELWASATVNLANALQHVKTSHLEENLWEAVALYEEVLEVRRLKDDPIGCARVLANQGNALAHLGAFSRAVPRLEEASRLFRTYGEHEAANAIEDILAEIACKRKEAVPMSKLEAEIRKSAMDRREEV</sequence>
<dbReference type="Proteomes" id="UP000198394">
    <property type="component" value="Unassembled WGS sequence"/>
</dbReference>
<dbReference type="Gene3D" id="1.25.40.10">
    <property type="entry name" value="Tetratricopeptide repeat domain"/>
    <property type="match status" value="2"/>
</dbReference>
<evidence type="ECO:0000313" key="2">
    <source>
        <dbReference type="Proteomes" id="UP000198394"/>
    </source>
</evidence>
<protein>
    <recommendedName>
        <fullName evidence="3">Tetratricopeptide repeat protein</fullName>
    </recommendedName>
</protein>
<reference evidence="1 2" key="1">
    <citation type="submission" date="2017-04" db="EMBL/GenBank/DDBJ databases">
        <title>The genome sequence of Parageobacillus galactosidasius DSM 18751.</title>
        <authorList>
            <person name="Ramaloko W.T."/>
            <person name="Koen N."/>
            <person name="Polliack S."/>
            <person name="Aliyu H."/>
            <person name="Lebre P."/>
            <person name="Mohr T."/>
            <person name="Oswald F."/>
            <person name="Zwick M."/>
            <person name="Neumann A."/>
            <person name="Syldatk C."/>
            <person name="Cowan D."/>
            <person name="De Maayer P."/>
        </authorList>
    </citation>
    <scope>NUCLEOTIDE SEQUENCE [LARGE SCALE GENOMIC DNA]</scope>
    <source>
        <strain evidence="1 2">DSM 18751</strain>
    </source>
</reference>
<gene>
    <name evidence="1" type="ORF">B9L23_10325</name>
</gene>
<dbReference type="SUPFAM" id="SSF48452">
    <property type="entry name" value="TPR-like"/>
    <property type="match status" value="1"/>
</dbReference>
<evidence type="ECO:0008006" key="3">
    <source>
        <dbReference type="Google" id="ProtNLM"/>
    </source>
</evidence>
<accession>A0A226QMT5</accession>
<dbReference type="InterPro" id="IPR011990">
    <property type="entry name" value="TPR-like_helical_dom_sf"/>
</dbReference>
<comment type="caution">
    <text evidence="1">The sequence shown here is derived from an EMBL/GenBank/DDBJ whole genome shotgun (WGS) entry which is preliminary data.</text>
</comment>
<evidence type="ECO:0000313" key="1">
    <source>
        <dbReference type="EMBL" id="OXB93314.1"/>
    </source>
</evidence>
<organism evidence="1 2">
    <name type="scientific">Parageobacillus galactosidasius</name>
    <dbReference type="NCBI Taxonomy" id="883812"/>
    <lineage>
        <taxon>Bacteria</taxon>
        <taxon>Bacillati</taxon>
        <taxon>Bacillota</taxon>
        <taxon>Bacilli</taxon>
        <taxon>Bacillales</taxon>
        <taxon>Anoxybacillaceae</taxon>
        <taxon>Parageobacillus</taxon>
    </lineage>
</organism>
<dbReference type="AlphaFoldDB" id="A0A226QMT5"/>
<dbReference type="EMBL" id="NDYL01000002">
    <property type="protein sequence ID" value="OXB93314.1"/>
    <property type="molecule type" value="Genomic_DNA"/>
</dbReference>
<keyword evidence="2" id="KW-1185">Reference proteome</keyword>
<name>A0A226QMT5_9BACL</name>
<proteinExistence type="predicted"/>